<feature type="region of interest" description="Disordered" evidence="1">
    <location>
        <begin position="330"/>
        <end position="357"/>
    </location>
</feature>
<sequence length="511" mass="55673">MLEQLGSHAMEDGSPVQGHRGHNAYGQLQEQSYHDRPRSFRTVQTALTSPPPLSLQCDGILADSASPFTPSPASPIGASRQRDYLFTSRPESGSPTKQRSPLRQSLTFTEPPEISPGPDPTSVEMSYTGDKRKPANSPRERGLPWRSPSISESQDQPAGSPDTTPTRPAKFQGGSRTPSSKPSSPSGSSRFAFFASSMAAFKGRSTSNPVMVPQDDYLISMDIESALYPGGAEANSNSFSPAAYKNLQMTAKGLLERFQSAYQQKAIDYQELKAEHAVQDDEKEEAETRMQHLRIQLEGMAQKAAEQELAMQALMEELALEKRLRREERQARENCTSVSGESTPSEDLGVEEDQKHRQWRRSVCTAKSDMSFETDEESIEGASVFSRSRSPTIVTTVTELSHADQALPPPSRSPASPALRVVRQPPTPQATQMNTFQKLFKGISGDANSTTSVASCRNCAGQDASMAWDTVTLLKDENKGLKERVGELESAVEGALDIVQGFGIKGLAIQG</sequence>
<feature type="compositionally biased region" description="Polar residues" evidence="1">
    <location>
        <begin position="334"/>
        <end position="345"/>
    </location>
</feature>
<keyword evidence="3" id="KW-1185">Reference proteome</keyword>
<gene>
    <name evidence="2" type="ORF">CBYS24578_00012827</name>
</gene>
<accession>A0A9N9UMN8</accession>
<evidence type="ECO:0000313" key="3">
    <source>
        <dbReference type="Proteomes" id="UP000754883"/>
    </source>
</evidence>
<name>A0A9N9UMN8_9HYPO</name>
<dbReference type="OrthoDB" id="5377009at2759"/>
<dbReference type="AlphaFoldDB" id="A0A9N9UMN8"/>
<feature type="compositionally biased region" description="Basic and acidic residues" evidence="1">
    <location>
        <begin position="129"/>
        <end position="143"/>
    </location>
</feature>
<feature type="region of interest" description="Disordered" evidence="1">
    <location>
        <begin position="1"/>
        <end position="188"/>
    </location>
</feature>
<dbReference type="EMBL" id="CABFNO020001539">
    <property type="protein sequence ID" value="CAG9996528.1"/>
    <property type="molecule type" value="Genomic_DNA"/>
</dbReference>
<comment type="caution">
    <text evidence="2">The sequence shown here is derived from an EMBL/GenBank/DDBJ whole genome shotgun (WGS) entry which is preliminary data.</text>
</comment>
<evidence type="ECO:0000256" key="1">
    <source>
        <dbReference type="SAM" id="MobiDB-lite"/>
    </source>
</evidence>
<protein>
    <submittedName>
        <fullName evidence="2">Uncharacterized protein</fullName>
    </submittedName>
</protein>
<evidence type="ECO:0000313" key="2">
    <source>
        <dbReference type="EMBL" id="CAG9996528.1"/>
    </source>
</evidence>
<reference evidence="3" key="1">
    <citation type="submission" date="2019-06" db="EMBL/GenBank/DDBJ databases">
        <authorList>
            <person name="Broberg M."/>
        </authorList>
    </citation>
    <scope>NUCLEOTIDE SEQUENCE [LARGE SCALE GENOMIC DNA]</scope>
</reference>
<organism evidence="2 3">
    <name type="scientific">Clonostachys byssicola</name>
    <dbReference type="NCBI Taxonomy" id="160290"/>
    <lineage>
        <taxon>Eukaryota</taxon>
        <taxon>Fungi</taxon>
        <taxon>Dikarya</taxon>
        <taxon>Ascomycota</taxon>
        <taxon>Pezizomycotina</taxon>
        <taxon>Sordariomycetes</taxon>
        <taxon>Hypocreomycetidae</taxon>
        <taxon>Hypocreales</taxon>
        <taxon>Bionectriaceae</taxon>
        <taxon>Clonostachys</taxon>
    </lineage>
</organism>
<reference evidence="2 3" key="2">
    <citation type="submission" date="2021-10" db="EMBL/GenBank/DDBJ databases">
        <authorList>
            <person name="Piombo E."/>
        </authorList>
    </citation>
    <scope>NUCLEOTIDE SEQUENCE [LARGE SCALE GENOMIC DNA]</scope>
</reference>
<feature type="compositionally biased region" description="Polar residues" evidence="1">
    <location>
        <begin position="89"/>
        <end position="108"/>
    </location>
</feature>
<feature type="compositionally biased region" description="Low complexity" evidence="1">
    <location>
        <begin position="173"/>
        <end position="188"/>
    </location>
</feature>
<proteinExistence type="predicted"/>
<dbReference type="Proteomes" id="UP000754883">
    <property type="component" value="Unassembled WGS sequence"/>
</dbReference>
<feature type="compositionally biased region" description="Polar residues" evidence="1">
    <location>
        <begin position="148"/>
        <end position="166"/>
    </location>
</feature>